<keyword evidence="2" id="KW-0812">Transmembrane</keyword>
<feature type="region of interest" description="Disordered" evidence="1">
    <location>
        <begin position="303"/>
        <end position="441"/>
    </location>
</feature>
<evidence type="ECO:0000313" key="4">
    <source>
        <dbReference type="RefSeq" id="XP_034234235.1"/>
    </source>
</evidence>
<accession>A0A6P8YBQ9</accession>
<feature type="compositionally biased region" description="Basic and acidic residues" evidence="1">
    <location>
        <begin position="432"/>
        <end position="441"/>
    </location>
</feature>
<feature type="compositionally biased region" description="Low complexity" evidence="1">
    <location>
        <begin position="353"/>
        <end position="372"/>
    </location>
</feature>
<feature type="compositionally biased region" description="Low complexity" evidence="1">
    <location>
        <begin position="321"/>
        <end position="345"/>
    </location>
</feature>
<feature type="region of interest" description="Disordered" evidence="1">
    <location>
        <begin position="132"/>
        <end position="166"/>
    </location>
</feature>
<dbReference type="AlphaFoldDB" id="A0A6P8YBQ9"/>
<sequence length="441" mass="45516">MCTTYTWLAYGLPDRRQQRAAHPAAPMAGIREEDEAEAGEEAGCPRRHPYAPGPGGRPRRARHWMGLAIVGVQMAAWCLVGALLMHRGVTTLKRRDAALMRDAFAVLPAAPSTAMPAMPAMPGWTMQDDVIAESSPSAAPSSSASPATPTPTPAPTPDPDDEAAGNALETSWNDLMKRWSSFVPSRPVPGLHAPRDDSDGLGDGSPFGPAPGPAPGPATGGLPGMGKTGTGAATAVVMVTVGGVMLVVGPAFMFIKIMDVYQRQKRLSKLSQHDDPPPSYDEVAEKAPRYSALFQVLENGELTPLSLPADGADGEGGPSGPSGAAPADTSASGSTSTVACSAGPAGPAPAEPPGTARGASVEAAPESSASAPRTSLRGASAPTATTKDLEQESRRSRSTTVSEKTPADEDTEVEPDDRTPLRPQKGQADVAVDDKSRRRSV</sequence>
<feature type="transmembrane region" description="Helical" evidence="2">
    <location>
        <begin position="232"/>
        <end position="255"/>
    </location>
</feature>
<feature type="compositionally biased region" description="Low complexity" evidence="1">
    <location>
        <begin position="132"/>
        <end position="147"/>
    </location>
</feature>
<reference evidence="4" key="1">
    <citation type="submission" date="2025-08" db="UniProtKB">
        <authorList>
            <consortium name="RefSeq"/>
        </authorList>
    </citation>
    <scope>IDENTIFICATION</scope>
    <source>
        <tissue evidence="4">Total insect</tissue>
    </source>
</reference>
<evidence type="ECO:0000256" key="1">
    <source>
        <dbReference type="SAM" id="MobiDB-lite"/>
    </source>
</evidence>
<organism evidence="4">
    <name type="scientific">Thrips palmi</name>
    <name type="common">Melon thrips</name>
    <dbReference type="NCBI Taxonomy" id="161013"/>
    <lineage>
        <taxon>Eukaryota</taxon>
        <taxon>Metazoa</taxon>
        <taxon>Ecdysozoa</taxon>
        <taxon>Arthropoda</taxon>
        <taxon>Hexapoda</taxon>
        <taxon>Insecta</taxon>
        <taxon>Pterygota</taxon>
        <taxon>Neoptera</taxon>
        <taxon>Paraneoptera</taxon>
        <taxon>Thysanoptera</taxon>
        <taxon>Terebrantia</taxon>
        <taxon>Thripoidea</taxon>
        <taxon>Thripidae</taxon>
        <taxon>Thrips</taxon>
    </lineage>
</organism>
<name>A0A6P8YBQ9_THRPL</name>
<gene>
    <name evidence="4" type="primary">LOC117641198</name>
</gene>
<feature type="compositionally biased region" description="Pro residues" evidence="1">
    <location>
        <begin position="148"/>
        <end position="157"/>
    </location>
</feature>
<proteinExistence type="predicted"/>
<dbReference type="OrthoDB" id="8197173at2759"/>
<protein>
    <submittedName>
        <fullName evidence="4">Translation initiation factor IF-2-like isoform X1</fullName>
    </submittedName>
</protein>
<dbReference type="InParanoid" id="A0A6P8YBQ9"/>
<evidence type="ECO:0000313" key="3">
    <source>
        <dbReference type="Proteomes" id="UP000515158"/>
    </source>
</evidence>
<feature type="compositionally biased region" description="Low complexity" evidence="1">
    <location>
        <begin position="20"/>
        <end position="29"/>
    </location>
</feature>
<feature type="transmembrane region" description="Helical" evidence="2">
    <location>
        <begin position="64"/>
        <end position="85"/>
    </location>
</feature>
<keyword evidence="3" id="KW-1185">Reference proteome</keyword>
<dbReference type="GeneID" id="117641198"/>
<keyword evidence="2" id="KW-0472">Membrane</keyword>
<dbReference type="KEGG" id="tpal:117641198"/>
<feature type="region of interest" description="Disordered" evidence="1">
    <location>
        <begin position="19"/>
        <end position="58"/>
    </location>
</feature>
<evidence type="ECO:0000256" key="2">
    <source>
        <dbReference type="SAM" id="Phobius"/>
    </source>
</evidence>
<keyword evidence="2" id="KW-1133">Transmembrane helix</keyword>
<dbReference type="Proteomes" id="UP000515158">
    <property type="component" value="Unplaced"/>
</dbReference>
<feature type="region of interest" description="Disordered" evidence="1">
    <location>
        <begin position="186"/>
        <end position="226"/>
    </location>
</feature>
<dbReference type="RefSeq" id="XP_034234235.1">
    <property type="nucleotide sequence ID" value="XM_034378344.1"/>
</dbReference>